<evidence type="ECO:0000256" key="1">
    <source>
        <dbReference type="SAM" id="MobiDB-lite"/>
    </source>
</evidence>
<evidence type="ECO:0000313" key="4">
    <source>
        <dbReference type="Proteomes" id="UP001341281"/>
    </source>
</evidence>
<dbReference type="Proteomes" id="UP001341281">
    <property type="component" value="Chromosome 08"/>
</dbReference>
<keyword evidence="4" id="KW-1185">Reference proteome</keyword>
<reference evidence="3 4" key="1">
    <citation type="submission" date="2024-02" db="EMBL/GenBank/DDBJ databases">
        <title>High-quality chromosome-scale genome assembly of Pensacola bahiagrass (Paspalum notatum Flugge var. saurae).</title>
        <authorList>
            <person name="Vega J.M."/>
            <person name="Podio M."/>
            <person name="Orjuela J."/>
            <person name="Siena L.A."/>
            <person name="Pessino S.C."/>
            <person name="Combes M.C."/>
            <person name="Mariac C."/>
            <person name="Albertini E."/>
            <person name="Pupilli F."/>
            <person name="Ortiz J.P.A."/>
            <person name="Leblanc O."/>
        </authorList>
    </citation>
    <scope>NUCLEOTIDE SEQUENCE [LARGE SCALE GENOMIC DNA]</scope>
    <source>
        <strain evidence="3">R1</strain>
        <tissue evidence="3">Leaf</tissue>
    </source>
</reference>
<evidence type="ECO:0000259" key="2">
    <source>
        <dbReference type="Pfam" id="PF23209"/>
    </source>
</evidence>
<dbReference type="InterPro" id="IPR042163">
    <property type="entry name" value="PHF12"/>
</dbReference>
<dbReference type="EMBL" id="CP144752">
    <property type="protein sequence ID" value="WVZ89334.1"/>
    <property type="molecule type" value="Genomic_DNA"/>
</dbReference>
<dbReference type="SUPFAM" id="SSF55729">
    <property type="entry name" value="Acyl-CoA N-acyltransferases (Nat)"/>
    <property type="match status" value="1"/>
</dbReference>
<dbReference type="PANTHER" id="PTHR46309:SF21">
    <property type="entry name" value="ACYL-COA N-ACYLTRANSFERASE WITH RING_FYVE_PHD-TYPE ZINC FINGER PROTEIN"/>
    <property type="match status" value="1"/>
</dbReference>
<dbReference type="InterPro" id="IPR056511">
    <property type="entry name" value="IDM1_C"/>
</dbReference>
<dbReference type="AlphaFoldDB" id="A0AAQ3UHN2"/>
<dbReference type="GO" id="GO:0006357">
    <property type="term" value="P:regulation of transcription by RNA polymerase II"/>
    <property type="evidence" value="ECO:0007669"/>
    <property type="project" value="TreeGrafter"/>
</dbReference>
<sequence>MPCFFYRIHGTKVAEMPFAATLPAYRKQGMMRRLVDAVEQVLASVQVEKLVIPAVADLVDTWERSFSFRSIDPESREDLKRFSLVVITGTTLLQKPVAAGAAPQPPSSSRLQAASSEEEEPWRNYTRGAPTLTAEELAFLDMEPPFCSFTGLVTGNMSLQQALLRAGNSS</sequence>
<dbReference type="GO" id="GO:0005634">
    <property type="term" value="C:nucleus"/>
    <property type="evidence" value="ECO:0007669"/>
    <property type="project" value="TreeGrafter"/>
</dbReference>
<evidence type="ECO:0000313" key="3">
    <source>
        <dbReference type="EMBL" id="WVZ89334.1"/>
    </source>
</evidence>
<dbReference type="Pfam" id="PF23209">
    <property type="entry name" value="IDM1_C"/>
    <property type="match status" value="1"/>
</dbReference>
<dbReference type="GO" id="GO:0003714">
    <property type="term" value="F:transcription corepressor activity"/>
    <property type="evidence" value="ECO:0007669"/>
    <property type="project" value="InterPro"/>
</dbReference>
<feature type="region of interest" description="Disordered" evidence="1">
    <location>
        <begin position="97"/>
        <end position="127"/>
    </location>
</feature>
<proteinExistence type="predicted"/>
<dbReference type="PANTHER" id="PTHR46309">
    <property type="entry name" value="PHD FINGER PROTEIN 12"/>
    <property type="match status" value="1"/>
</dbReference>
<name>A0AAQ3UHN2_PASNO</name>
<accession>A0AAQ3UHN2</accession>
<organism evidence="3 4">
    <name type="scientific">Paspalum notatum var. saurae</name>
    <dbReference type="NCBI Taxonomy" id="547442"/>
    <lineage>
        <taxon>Eukaryota</taxon>
        <taxon>Viridiplantae</taxon>
        <taxon>Streptophyta</taxon>
        <taxon>Embryophyta</taxon>
        <taxon>Tracheophyta</taxon>
        <taxon>Spermatophyta</taxon>
        <taxon>Magnoliopsida</taxon>
        <taxon>Liliopsida</taxon>
        <taxon>Poales</taxon>
        <taxon>Poaceae</taxon>
        <taxon>PACMAD clade</taxon>
        <taxon>Panicoideae</taxon>
        <taxon>Andropogonodae</taxon>
        <taxon>Paspaleae</taxon>
        <taxon>Paspalinae</taxon>
        <taxon>Paspalum</taxon>
    </lineage>
</organism>
<protein>
    <recommendedName>
        <fullName evidence="2">Increased DNA methylation 1 C-terminal domain-containing protein</fullName>
    </recommendedName>
</protein>
<gene>
    <name evidence="3" type="ORF">U9M48_035755</name>
</gene>
<dbReference type="InterPro" id="IPR016181">
    <property type="entry name" value="Acyl_CoA_acyltransferase"/>
</dbReference>
<feature type="domain" description="Increased DNA methylation 1 C-terminal" evidence="2">
    <location>
        <begin position="6"/>
        <end position="96"/>
    </location>
</feature>